<sequence>MDVFQAASGLDDRRVLDYRGAGPTVLRMLVGMQLRRLREAKGISREKAGEAIRASHSKISRLEAGRSGFKARDIADLLTLYGVQDEGDRATLMAMAEQANVPGWWHAYSDVVPSWFEAYLGLEQAARVIRGYEVQFVPGLLQTEAYAHAVISLGGSGDDEEQIERRVELRMKRQRILRRPEPPQLWVVIDEAALRRPIGGSAVMRAQLEHLIDMCALPNVTIQVIPFSAGGHAAAGGPISILRMAERELPDVVYLEQLDSALYPDRPADVDHYRHVMNRLSIQAELASKTPDVLHRVLRDI</sequence>
<keyword evidence="3" id="KW-1185">Reference proteome</keyword>
<dbReference type="AlphaFoldDB" id="A0A1H1FEY3"/>
<dbReference type="Proteomes" id="UP000217103">
    <property type="component" value="Unassembled WGS sequence"/>
</dbReference>
<evidence type="ECO:0000313" key="3">
    <source>
        <dbReference type="Proteomes" id="UP000217103"/>
    </source>
</evidence>
<dbReference type="InterPro" id="IPR001387">
    <property type="entry name" value="Cro/C1-type_HTH"/>
</dbReference>
<proteinExistence type="predicted"/>
<dbReference type="SMART" id="SM00530">
    <property type="entry name" value="HTH_XRE"/>
    <property type="match status" value="1"/>
</dbReference>
<dbReference type="Gene3D" id="1.10.260.40">
    <property type="entry name" value="lambda repressor-like DNA-binding domains"/>
    <property type="match status" value="1"/>
</dbReference>
<accession>A0A1H1FEY3</accession>
<evidence type="ECO:0000313" key="2">
    <source>
        <dbReference type="EMBL" id="SDQ99420.1"/>
    </source>
</evidence>
<name>A0A1H1FEY3_9ACTN</name>
<dbReference type="OrthoDB" id="5177725at2"/>
<evidence type="ECO:0000259" key="1">
    <source>
        <dbReference type="PROSITE" id="PS50943"/>
    </source>
</evidence>
<dbReference type="GO" id="GO:0003677">
    <property type="term" value="F:DNA binding"/>
    <property type="evidence" value="ECO:0007669"/>
    <property type="project" value="InterPro"/>
</dbReference>
<dbReference type="Pfam" id="PF19054">
    <property type="entry name" value="DUF5753"/>
    <property type="match status" value="1"/>
</dbReference>
<dbReference type="InterPro" id="IPR010982">
    <property type="entry name" value="Lambda_DNA-bd_dom_sf"/>
</dbReference>
<dbReference type="CDD" id="cd00093">
    <property type="entry name" value="HTH_XRE"/>
    <property type="match status" value="1"/>
</dbReference>
<reference evidence="2 3" key="1">
    <citation type="submission" date="2016-10" db="EMBL/GenBank/DDBJ databases">
        <authorList>
            <person name="de Groot N.N."/>
        </authorList>
    </citation>
    <scope>NUCLEOTIDE SEQUENCE [LARGE SCALE GENOMIC DNA]</scope>
    <source>
        <strain evidence="2 3">DSM 43794</strain>
    </source>
</reference>
<protein>
    <submittedName>
        <fullName evidence="2">Helix-turn-helix domain-containing protein</fullName>
    </submittedName>
</protein>
<dbReference type="SUPFAM" id="SSF47413">
    <property type="entry name" value="lambda repressor-like DNA-binding domains"/>
    <property type="match status" value="1"/>
</dbReference>
<organism evidence="2 3">
    <name type="scientific">Thermostaphylospora chromogena</name>
    <dbReference type="NCBI Taxonomy" id="35622"/>
    <lineage>
        <taxon>Bacteria</taxon>
        <taxon>Bacillati</taxon>
        <taxon>Actinomycetota</taxon>
        <taxon>Actinomycetes</taxon>
        <taxon>Streptosporangiales</taxon>
        <taxon>Thermomonosporaceae</taxon>
        <taxon>Thermostaphylospora</taxon>
    </lineage>
</organism>
<dbReference type="PROSITE" id="PS50943">
    <property type="entry name" value="HTH_CROC1"/>
    <property type="match status" value="1"/>
</dbReference>
<dbReference type="RefSeq" id="WP_093259554.1">
    <property type="nucleotide sequence ID" value="NZ_FNKK01000002.1"/>
</dbReference>
<dbReference type="Pfam" id="PF13560">
    <property type="entry name" value="HTH_31"/>
    <property type="match status" value="1"/>
</dbReference>
<feature type="domain" description="HTH cro/C1-type" evidence="1">
    <location>
        <begin position="34"/>
        <end position="89"/>
    </location>
</feature>
<gene>
    <name evidence="2" type="ORF">SAMN04489764_2949</name>
</gene>
<dbReference type="InterPro" id="IPR043917">
    <property type="entry name" value="DUF5753"/>
</dbReference>
<dbReference type="EMBL" id="FNKK01000002">
    <property type="protein sequence ID" value="SDQ99420.1"/>
    <property type="molecule type" value="Genomic_DNA"/>
</dbReference>
<dbReference type="STRING" id="35622.SAMN04489764_2949"/>